<proteinExistence type="predicted"/>
<feature type="transmembrane region" description="Helical" evidence="1">
    <location>
        <begin position="6"/>
        <end position="28"/>
    </location>
</feature>
<keyword evidence="1" id="KW-1133">Transmembrane helix</keyword>
<protein>
    <recommendedName>
        <fullName evidence="4">DUF2784 domain-containing protein</fullName>
    </recommendedName>
</protein>
<gene>
    <name evidence="2" type="ORF">GCM10017655_12110</name>
</gene>
<dbReference type="Pfam" id="PF10861">
    <property type="entry name" value="DUF2784"/>
    <property type="match status" value="1"/>
</dbReference>
<keyword evidence="3" id="KW-1185">Reference proteome</keyword>
<evidence type="ECO:0000256" key="1">
    <source>
        <dbReference type="SAM" id="Phobius"/>
    </source>
</evidence>
<comment type="caution">
    <text evidence="2">The sequence shown here is derived from an EMBL/GenBank/DDBJ whole genome shotgun (WGS) entry which is preliminary data.</text>
</comment>
<evidence type="ECO:0000313" key="3">
    <source>
        <dbReference type="Proteomes" id="UP001143328"/>
    </source>
</evidence>
<dbReference type="Proteomes" id="UP001143328">
    <property type="component" value="Unassembled WGS sequence"/>
</dbReference>
<name>A0A9W6NDZ9_9PSED</name>
<reference evidence="2" key="2">
    <citation type="submission" date="2023-01" db="EMBL/GenBank/DDBJ databases">
        <authorList>
            <person name="Sun Q."/>
            <person name="Evtushenko L."/>
        </authorList>
    </citation>
    <scope>NUCLEOTIDE SEQUENCE</scope>
    <source>
        <strain evidence="2">VKM B-2935</strain>
    </source>
</reference>
<evidence type="ECO:0000313" key="2">
    <source>
        <dbReference type="EMBL" id="GLK88149.1"/>
    </source>
</evidence>
<sequence>MLYRLGADAVVLVHLLFILFVLFGGLLVLRWRWLLALHVPAVTWGAVVEFFHLYCPLTPLENSLRQAAGQQGYDGGFIEHYLIPLIYPRGLTASMQLVFGSVVLVLNIAVYWVVIRRFLGAKTGLIRNAENVASEGLARQKQAKKRS</sequence>
<keyword evidence="1" id="KW-0812">Transmembrane</keyword>
<accession>A0A9W6NDZ9</accession>
<feature type="transmembrane region" description="Helical" evidence="1">
    <location>
        <begin position="93"/>
        <end position="114"/>
    </location>
</feature>
<keyword evidence="1" id="KW-0472">Membrane</keyword>
<organism evidence="2 3">
    <name type="scientific">Pseudomonas turukhanskensis</name>
    <dbReference type="NCBI Taxonomy" id="1806536"/>
    <lineage>
        <taxon>Bacteria</taxon>
        <taxon>Pseudomonadati</taxon>
        <taxon>Pseudomonadota</taxon>
        <taxon>Gammaproteobacteria</taxon>
        <taxon>Pseudomonadales</taxon>
        <taxon>Pseudomonadaceae</taxon>
        <taxon>Pseudomonas</taxon>
    </lineage>
</organism>
<dbReference type="InterPro" id="IPR021218">
    <property type="entry name" value="DUF2784"/>
</dbReference>
<dbReference type="AlphaFoldDB" id="A0A9W6NDZ9"/>
<reference evidence="2" key="1">
    <citation type="journal article" date="2014" name="Int. J. Syst. Evol. Microbiol.">
        <title>Complete genome sequence of Corynebacterium casei LMG S-19264T (=DSM 44701T), isolated from a smear-ripened cheese.</title>
        <authorList>
            <consortium name="US DOE Joint Genome Institute (JGI-PGF)"/>
            <person name="Walter F."/>
            <person name="Albersmeier A."/>
            <person name="Kalinowski J."/>
            <person name="Ruckert C."/>
        </authorList>
    </citation>
    <scope>NUCLEOTIDE SEQUENCE</scope>
    <source>
        <strain evidence="2">VKM B-2935</strain>
    </source>
</reference>
<evidence type="ECO:0008006" key="4">
    <source>
        <dbReference type="Google" id="ProtNLM"/>
    </source>
</evidence>
<dbReference type="EMBL" id="BSFN01000002">
    <property type="protein sequence ID" value="GLK88149.1"/>
    <property type="molecule type" value="Genomic_DNA"/>
</dbReference>
<feature type="transmembrane region" description="Helical" evidence="1">
    <location>
        <begin position="35"/>
        <end position="54"/>
    </location>
</feature>